<dbReference type="KEGG" id="clz:BIU88_10270"/>
<keyword evidence="2" id="KW-0472">Membrane</keyword>
<protein>
    <submittedName>
        <fullName evidence="3">Uncharacterized protein</fullName>
    </submittedName>
</protein>
<accession>A0A1D8D6P4</accession>
<gene>
    <name evidence="3" type="ORF">BIU88_10270</name>
</gene>
<feature type="region of interest" description="Disordered" evidence="1">
    <location>
        <begin position="97"/>
        <end position="120"/>
    </location>
</feature>
<feature type="transmembrane region" description="Helical" evidence="2">
    <location>
        <begin position="35"/>
        <end position="52"/>
    </location>
</feature>
<name>A0A1D8D6P4_CHLLM</name>
<dbReference type="RefSeq" id="WP_069810676.1">
    <property type="nucleotide sequence ID" value="NZ_CP017305.1"/>
</dbReference>
<keyword evidence="2" id="KW-0812">Transmembrane</keyword>
<keyword evidence="2" id="KW-1133">Transmembrane helix</keyword>
<feature type="compositionally biased region" description="Basic and acidic residues" evidence="1">
    <location>
        <begin position="211"/>
        <end position="221"/>
    </location>
</feature>
<dbReference type="EMBL" id="CP017305">
    <property type="protein sequence ID" value="AOS84484.1"/>
    <property type="molecule type" value="Genomic_DNA"/>
</dbReference>
<dbReference type="AlphaFoldDB" id="A0A1D8D6P4"/>
<reference evidence="3" key="1">
    <citation type="submission" date="2016-09" db="EMBL/GenBank/DDBJ databases">
        <title>Genome sequence of Chlorobaculum limnaeum.</title>
        <authorList>
            <person name="Liu Z."/>
            <person name="Tank M."/>
            <person name="Bryant D.A."/>
        </authorList>
    </citation>
    <scope>NUCLEOTIDE SEQUENCE [LARGE SCALE GENOMIC DNA]</scope>
    <source>
        <strain evidence="3">DSM 1677</strain>
    </source>
</reference>
<evidence type="ECO:0000313" key="4">
    <source>
        <dbReference type="Proteomes" id="UP000095185"/>
    </source>
</evidence>
<organism evidence="3 4">
    <name type="scientific">Chlorobaculum limnaeum</name>
    <dbReference type="NCBI Taxonomy" id="274537"/>
    <lineage>
        <taxon>Bacteria</taxon>
        <taxon>Pseudomonadati</taxon>
        <taxon>Chlorobiota</taxon>
        <taxon>Chlorobiia</taxon>
        <taxon>Chlorobiales</taxon>
        <taxon>Chlorobiaceae</taxon>
        <taxon>Chlorobaculum</taxon>
    </lineage>
</organism>
<evidence type="ECO:0000256" key="2">
    <source>
        <dbReference type="SAM" id="Phobius"/>
    </source>
</evidence>
<evidence type="ECO:0000313" key="3">
    <source>
        <dbReference type="EMBL" id="AOS84484.1"/>
    </source>
</evidence>
<dbReference type="STRING" id="274537.BIU88_10270"/>
<dbReference type="OrthoDB" id="595360at2"/>
<dbReference type="Proteomes" id="UP000095185">
    <property type="component" value="Chromosome"/>
</dbReference>
<sequence>MNQRLTAGLLAALSVLFIAAELVIAALGGFDPAWMVLLLSLYAGLVGLLFGLRNLSEGRRDVVESVSERRARARRGGLAGNLLDDYEIDEEFLGRGARKHKSTKSPAPPSSSAPKERVPDDAELKSAVTAYAGMAGGLAALRETIEAMDDSAFASMVSKIGMSGVTRERVLAIVVEMVSAQGEAKSDEAPPLSLSIDKESFDDYIKRCMSEPDASVGEHESGNFSVGLDEGDLSSQPGTPPTEFSHDPKAVMERFKRSVKK</sequence>
<proteinExistence type="predicted"/>
<feature type="region of interest" description="Disordered" evidence="1">
    <location>
        <begin position="211"/>
        <end position="250"/>
    </location>
</feature>
<keyword evidence="4" id="KW-1185">Reference proteome</keyword>
<evidence type="ECO:0000256" key="1">
    <source>
        <dbReference type="SAM" id="MobiDB-lite"/>
    </source>
</evidence>